<comment type="caution">
    <text evidence="2">The sequence shown here is derived from an EMBL/GenBank/DDBJ whole genome shotgun (WGS) entry which is preliminary data.</text>
</comment>
<gene>
    <name evidence="2" type="ORF">CLV85_0507</name>
</gene>
<dbReference type="RefSeq" id="WP_100388029.1">
    <property type="nucleotide sequence ID" value="NZ_BMZU01000001.1"/>
</dbReference>
<protein>
    <submittedName>
        <fullName evidence="2">Uncharacterized protein</fullName>
    </submittedName>
</protein>
<keyword evidence="3" id="KW-1185">Reference proteome</keyword>
<evidence type="ECO:0000313" key="3">
    <source>
        <dbReference type="Proteomes" id="UP000231742"/>
    </source>
</evidence>
<name>A0A2M9D6K1_9MICO</name>
<dbReference type="Proteomes" id="UP000231742">
    <property type="component" value="Unassembled WGS sequence"/>
</dbReference>
<feature type="transmembrane region" description="Helical" evidence="1">
    <location>
        <begin position="92"/>
        <end position="111"/>
    </location>
</feature>
<sequence length="280" mass="28822">MSTAAEHPTVTAYLREFDAASGSLTATRREELREEIASHLREAIPPLSSQADATAVIAAFGSPAEIVGQEGTLDQSASSVAPADESRRGLRIALGAIVIAAAAISAVFFLWPGNPANTGAGSGTTQPDAAPSSVVNEVPEGPARVAEGTAYFEYLAAIETMPEPLPSGAAYPTGVPEGLDLGATDDGIQQSGAGATVAHFTWLCAWEAEYLTAADDEDAERQVAAEAMLTQWPSYGFVSDPDGGWAANVLEPLSFGDTAGLQKDFPQTCAQAGILNVTAP</sequence>
<keyword evidence="1" id="KW-0812">Transmembrane</keyword>
<reference evidence="2 3" key="1">
    <citation type="submission" date="2017-11" db="EMBL/GenBank/DDBJ databases">
        <title>Genomic Encyclopedia of Archaeal and Bacterial Type Strains, Phase II (KMG-II): From Individual Species to Whole Genera.</title>
        <authorList>
            <person name="Goeker M."/>
        </authorList>
    </citation>
    <scope>NUCLEOTIDE SEQUENCE [LARGE SCALE GENOMIC DNA]</scope>
    <source>
        <strain evidence="2 3">DSM 16400</strain>
    </source>
</reference>
<dbReference type="EMBL" id="PGFH01000001">
    <property type="protein sequence ID" value="PJJ81335.1"/>
    <property type="molecule type" value="Genomic_DNA"/>
</dbReference>
<evidence type="ECO:0000256" key="1">
    <source>
        <dbReference type="SAM" id="Phobius"/>
    </source>
</evidence>
<dbReference type="AlphaFoldDB" id="A0A2M9D6K1"/>
<proteinExistence type="predicted"/>
<dbReference type="Pfam" id="PF22564">
    <property type="entry name" value="HAAS"/>
    <property type="match status" value="1"/>
</dbReference>
<dbReference type="OrthoDB" id="5074707at2"/>
<organism evidence="2 3">
    <name type="scientific">Salinibacterium amurskyense</name>
    <dbReference type="NCBI Taxonomy" id="205941"/>
    <lineage>
        <taxon>Bacteria</taxon>
        <taxon>Bacillati</taxon>
        <taxon>Actinomycetota</taxon>
        <taxon>Actinomycetes</taxon>
        <taxon>Micrococcales</taxon>
        <taxon>Microbacteriaceae</taxon>
        <taxon>Salinibacterium</taxon>
    </lineage>
</organism>
<keyword evidence="1" id="KW-1133">Transmembrane helix</keyword>
<keyword evidence="1" id="KW-0472">Membrane</keyword>
<accession>A0A2M9D6K1</accession>
<evidence type="ECO:0000313" key="2">
    <source>
        <dbReference type="EMBL" id="PJJ81335.1"/>
    </source>
</evidence>